<organism evidence="1">
    <name type="scientific">Clostridium butyricum</name>
    <dbReference type="NCBI Taxonomy" id="1492"/>
    <lineage>
        <taxon>Bacteria</taxon>
        <taxon>Bacillati</taxon>
        <taxon>Bacillota</taxon>
        <taxon>Clostridia</taxon>
        <taxon>Eubacteriales</taxon>
        <taxon>Clostridiaceae</taxon>
        <taxon>Clostridium</taxon>
    </lineage>
</organism>
<dbReference type="EMBL" id="CACRTU010000022">
    <property type="protein sequence ID" value="VYU41165.1"/>
    <property type="molecule type" value="Genomic_DNA"/>
</dbReference>
<evidence type="ECO:0000313" key="1">
    <source>
        <dbReference type="EMBL" id="VYU41165.1"/>
    </source>
</evidence>
<reference evidence="1" key="1">
    <citation type="submission" date="2019-11" db="EMBL/GenBank/DDBJ databases">
        <authorList>
            <person name="Feng L."/>
        </authorList>
    </citation>
    <scope>NUCLEOTIDE SEQUENCE</scope>
    <source>
        <strain evidence="1">CButyricumLFYP62</strain>
    </source>
</reference>
<dbReference type="NCBIfam" id="TIGR03293">
    <property type="entry name" value="PhnG_redo"/>
    <property type="match status" value="1"/>
</dbReference>
<proteinExistence type="predicted"/>
<dbReference type="GO" id="GO:0019634">
    <property type="term" value="P:organic phosphonate metabolic process"/>
    <property type="evidence" value="ECO:0007669"/>
    <property type="project" value="InterPro"/>
</dbReference>
<name>A0A6N3EM44_CLOBU</name>
<dbReference type="GO" id="GO:0015716">
    <property type="term" value="P:organic phosphonate transport"/>
    <property type="evidence" value="ECO:0007669"/>
    <property type="project" value="InterPro"/>
</dbReference>
<gene>
    <name evidence="1" type="ORF">CBLFYP62_02273</name>
</gene>
<dbReference type="AlphaFoldDB" id="A0A6N3EM44"/>
<sequence length="140" mass="16050">MVRKKRTEILIRGNKNLHIELAEQIKSKYKINVVEEPENGLVMIKMRETAKRELFYLGEVLVTEAKVSINGTLGMGIVVGDNEELALNLAIIDCAYKCNFEETLCWNTLLTKEAIEINKKEFKEASKILKTKVDFRTMDV</sequence>
<dbReference type="RefSeq" id="WP_002579852.1">
    <property type="nucleotide sequence ID" value="NZ_CACRTU010000022.1"/>
</dbReference>
<accession>A0A6N3EM44</accession>
<protein>
    <submittedName>
        <fullName evidence="1">Phosphonate metabolism protein PhnG</fullName>
    </submittedName>
</protein>
<dbReference type="Pfam" id="PF06754">
    <property type="entry name" value="PhnG"/>
    <property type="match status" value="1"/>
</dbReference>
<dbReference type="InterPro" id="IPR009609">
    <property type="entry name" value="Phosphonate_metab_PhnG"/>
</dbReference>